<accession>A0A0B6YYG3</accession>
<dbReference type="EMBL" id="HACG01013896">
    <property type="protein sequence ID" value="CEK60761.1"/>
    <property type="molecule type" value="Transcribed_RNA"/>
</dbReference>
<gene>
    <name evidence="1" type="primary">ORF40313</name>
</gene>
<feature type="non-terminal residue" evidence="1">
    <location>
        <position position="49"/>
    </location>
</feature>
<reference evidence="1" key="1">
    <citation type="submission" date="2014-12" db="EMBL/GenBank/DDBJ databases">
        <title>Insight into the proteome of Arion vulgaris.</title>
        <authorList>
            <person name="Aradska J."/>
            <person name="Bulat T."/>
            <person name="Smidak R."/>
            <person name="Sarate P."/>
            <person name="Gangsoo J."/>
            <person name="Sialana F."/>
            <person name="Bilban M."/>
            <person name="Lubec G."/>
        </authorList>
    </citation>
    <scope>NUCLEOTIDE SEQUENCE</scope>
    <source>
        <tissue evidence="1">Skin</tissue>
    </source>
</reference>
<organism evidence="1">
    <name type="scientific">Arion vulgaris</name>
    <dbReference type="NCBI Taxonomy" id="1028688"/>
    <lineage>
        <taxon>Eukaryota</taxon>
        <taxon>Metazoa</taxon>
        <taxon>Spiralia</taxon>
        <taxon>Lophotrochozoa</taxon>
        <taxon>Mollusca</taxon>
        <taxon>Gastropoda</taxon>
        <taxon>Heterobranchia</taxon>
        <taxon>Euthyneura</taxon>
        <taxon>Panpulmonata</taxon>
        <taxon>Eupulmonata</taxon>
        <taxon>Stylommatophora</taxon>
        <taxon>Helicina</taxon>
        <taxon>Arionoidea</taxon>
        <taxon>Arionidae</taxon>
        <taxon>Arion</taxon>
    </lineage>
</organism>
<name>A0A0B6YYG3_9EUPU</name>
<sequence>MRGTSNNGSKAETFHGHFSTDRFSLSMILVYCSADTRMLKGNRYTFQNS</sequence>
<evidence type="ECO:0000313" key="1">
    <source>
        <dbReference type="EMBL" id="CEK60761.1"/>
    </source>
</evidence>
<dbReference type="AlphaFoldDB" id="A0A0B6YYG3"/>
<protein>
    <submittedName>
        <fullName evidence="1">Uncharacterized protein</fullName>
    </submittedName>
</protein>
<proteinExistence type="predicted"/>